<dbReference type="SUPFAM" id="SSF52540">
    <property type="entry name" value="P-loop containing nucleoside triphosphate hydrolases"/>
    <property type="match status" value="1"/>
</dbReference>
<keyword evidence="1" id="KW-0694">RNA-binding</keyword>
<evidence type="ECO:0000313" key="3">
    <source>
        <dbReference type="EMBL" id="KAK7858374.1"/>
    </source>
</evidence>
<dbReference type="Gene3D" id="3.40.50.300">
    <property type="entry name" value="P-loop containing nucleotide triphosphate hydrolases"/>
    <property type="match status" value="1"/>
</dbReference>
<comment type="caution">
    <text evidence="3">The sequence shown here is derived from an EMBL/GenBank/DDBJ whole genome shotgun (WGS) entry which is preliminary data.</text>
</comment>
<dbReference type="EMBL" id="PKMF04000020">
    <property type="protein sequence ID" value="KAK7858374.1"/>
    <property type="molecule type" value="Genomic_DNA"/>
</dbReference>
<keyword evidence="3" id="KW-0378">Hydrolase</keyword>
<reference evidence="3" key="2">
    <citation type="journal article" date="2018" name="Sci. Data">
        <title>The draft genome sequence of cork oak.</title>
        <authorList>
            <person name="Ramos A.M."/>
            <person name="Usie A."/>
            <person name="Barbosa P."/>
            <person name="Barros P.M."/>
            <person name="Capote T."/>
            <person name="Chaves I."/>
            <person name="Simoes F."/>
            <person name="Abreu I."/>
            <person name="Carrasquinho I."/>
            <person name="Faro C."/>
            <person name="Guimaraes J.B."/>
            <person name="Mendonca D."/>
            <person name="Nobrega F."/>
            <person name="Rodrigues L."/>
            <person name="Saibo N.J.M."/>
            <person name="Varela M.C."/>
            <person name="Egas C."/>
            <person name="Matos J."/>
            <person name="Miguel C.M."/>
            <person name="Oliveira M.M."/>
            <person name="Ricardo C.P."/>
            <person name="Goncalves S."/>
        </authorList>
    </citation>
    <scope>NUCLEOTIDE SEQUENCE [LARGE SCALE GENOMIC DNA]</scope>
    <source>
        <strain evidence="3">HL8</strain>
    </source>
</reference>
<dbReference type="Pfam" id="PF00270">
    <property type="entry name" value="DEAD"/>
    <property type="match status" value="1"/>
</dbReference>
<dbReference type="GO" id="GO:0005524">
    <property type="term" value="F:ATP binding"/>
    <property type="evidence" value="ECO:0007669"/>
    <property type="project" value="InterPro"/>
</dbReference>
<feature type="domain" description="DEAD/DEAH-box helicase" evidence="2">
    <location>
        <begin position="212"/>
        <end position="250"/>
    </location>
</feature>
<sequence length="252" mass="28818">MSKTLKKTTDSESKATNMRWTDDMDGFLLNVMLEEQNNGNRPNGTWSRPKCYKWKRTPIHHYEKLFDLFFKDKANGEGSISAKEKVRRWENDREDSVNLEENIDCFDEFSMPNLESYSPMVSPSYSSSIRQGNEIAIVMQGHEIAKEELAIMERGRLRCYSEDEVFSELVKIGIPMEHQLDAMLFLIKDPAKMRAFFGVLTQITKVGFVEPTPIQAQGWPMALRGRDLIGIAETGSGKTLAYLLPTIVHVNV</sequence>
<organism evidence="3">
    <name type="scientific">Quercus suber</name>
    <name type="common">Cork oak</name>
    <dbReference type="NCBI Taxonomy" id="58331"/>
    <lineage>
        <taxon>Eukaryota</taxon>
        <taxon>Viridiplantae</taxon>
        <taxon>Streptophyta</taxon>
        <taxon>Embryophyta</taxon>
        <taxon>Tracheophyta</taxon>
        <taxon>Spermatophyta</taxon>
        <taxon>Magnoliopsida</taxon>
        <taxon>eudicotyledons</taxon>
        <taxon>Gunneridae</taxon>
        <taxon>Pentapetalae</taxon>
        <taxon>rosids</taxon>
        <taxon>fabids</taxon>
        <taxon>Fagales</taxon>
        <taxon>Fagaceae</taxon>
        <taxon>Quercus</taxon>
    </lineage>
</organism>
<dbReference type="GO" id="GO:0004386">
    <property type="term" value="F:helicase activity"/>
    <property type="evidence" value="ECO:0007669"/>
    <property type="project" value="UniProtKB-KW"/>
</dbReference>
<gene>
    <name evidence="3" type="primary">RH20_11</name>
    <name evidence="3" type="ORF">CFP56_013017</name>
</gene>
<dbReference type="PANTHER" id="PTHR47958">
    <property type="entry name" value="ATP-DEPENDENT RNA HELICASE DBP3"/>
    <property type="match status" value="1"/>
</dbReference>
<name>A0AAW0M5Q0_QUESU</name>
<evidence type="ECO:0000259" key="2">
    <source>
        <dbReference type="Pfam" id="PF00270"/>
    </source>
</evidence>
<dbReference type="InterPro" id="IPR011545">
    <property type="entry name" value="DEAD/DEAH_box_helicase_dom"/>
</dbReference>
<evidence type="ECO:0000256" key="1">
    <source>
        <dbReference type="ARBA" id="ARBA00022884"/>
    </source>
</evidence>
<dbReference type="InterPro" id="IPR027417">
    <property type="entry name" value="P-loop_NTPase"/>
</dbReference>
<reference evidence="3" key="1">
    <citation type="submission" date="2017-12" db="EMBL/GenBank/DDBJ databases">
        <authorList>
            <person name="Barbosa P."/>
            <person name="Usie A."/>
            <person name="Ramos A.M."/>
        </authorList>
    </citation>
    <scope>NUCLEOTIDE SEQUENCE</scope>
    <source>
        <strain evidence="3">HL8</strain>
        <tissue evidence="3">Leaves</tissue>
    </source>
</reference>
<protein>
    <submittedName>
        <fullName evidence="3">Dead-box atp-dependent rna helicase 20</fullName>
    </submittedName>
</protein>
<accession>A0AAW0M5Q0</accession>
<dbReference type="GO" id="GO:0003723">
    <property type="term" value="F:RNA binding"/>
    <property type="evidence" value="ECO:0007669"/>
    <property type="project" value="UniProtKB-KW"/>
</dbReference>
<keyword evidence="3" id="KW-0347">Helicase</keyword>
<keyword evidence="3" id="KW-0067">ATP-binding</keyword>
<keyword evidence="3" id="KW-0547">Nucleotide-binding</keyword>
<proteinExistence type="predicted"/>
<dbReference type="AlphaFoldDB" id="A0AAW0M5Q0"/>
<reference evidence="3" key="3">
    <citation type="submission" date="2023-07" db="EMBL/GenBank/DDBJ databases">
        <title>An improved reference 1 genome and first organelle genomes of Quercus suber.</title>
        <authorList>
            <consortium name="Genosuber Consortium"/>
            <person name="Usie A."/>
            <person name="Serra O."/>
            <person name="Barros P."/>
        </authorList>
    </citation>
    <scope>NUCLEOTIDE SEQUENCE</scope>
    <source>
        <strain evidence="3">HL8</strain>
        <tissue evidence="3">Leaves</tissue>
    </source>
</reference>